<dbReference type="PRINTS" id="PR00778">
    <property type="entry name" value="HTHARSR"/>
</dbReference>
<dbReference type="Gene3D" id="1.10.10.10">
    <property type="entry name" value="Winged helix-like DNA-binding domain superfamily/Winged helix DNA-binding domain"/>
    <property type="match status" value="1"/>
</dbReference>
<accession>A0A859DPS5</accession>
<feature type="domain" description="HTH arsR-type" evidence="4">
    <location>
        <begin position="1"/>
        <end position="93"/>
    </location>
</feature>
<dbReference type="InterPro" id="IPR036388">
    <property type="entry name" value="WH-like_DNA-bd_sf"/>
</dbReference>
<protein>
    <submittedName>
        <fullName evidence="5">Metalloregulator ArsR/SmtB family transcription factor</fullName>
    </submittedName>
</protein>
<dbReference type="InterPro" id="IPR051081">
    <property type="entry name" value="HTH_MetalResp_TranReg"/>
</dbReference>
<keyword evidence="1" id="KW-0805">Transcription regulation</keyword>
<keyword evidence="2" id="KW-0238">DNA-binding</keyword>
<keyword evidence="3" id="KW-0804">Transcription</keyword>
<dbReference type="CDD" id="cd00090">
    <property type="entry name" value="HTH_ARSR"/>
    <property type="match status" value="1"/>
</dbReference>
<dbReference type="NCBIfam" id="NF033788">
    <property type="entry name" value="HTH_metalloreg"/>
    <property type="match status" value="1"/>
</dbReference>
<dbReference type="InterPro" id="IPR001845">
    <property type="entry name" value="HTH_ArsR_DNA-bd_dom"/>
</dbReference>
<dbReference type="PANTHER" id="PTHR33154:SF18">
    <property type="entry name" value="ARSENICAL RESISTANCE OPERON REPRESSOR"/>
    <property type="match status" value="1"/>
</dbReference>
<reference evidence="5 6" key="1">
    <citation type="submission" date="2019-11" db="EMBL/GenBank/DDBJ databases">
        <authorList>
            <person name="Ren C."/>
            <person name="Wang H."/>
            <person name="Xu Y."/>
        </authorList>
    </citation>
    <scope>NUCLEOTIDE SEQUENCE [LARGE SCALE GENOMIC DNA]</scope>
    <source>
        <strain evidence="5 6">LBM 19010</strain>
    </source>
</reference>
<dbReference type="EMBL" id="CP046051">
    <property type="protein sequence ID" value="QKN24087.1"/>
    <property type="molecule type" value="Genomic_DNA"/>
</dbReference>
<dbReference type="Pfam" id="PF01022">
    <property type="entry name" value="HTH_5"/>
    <property type="match status" value="1"/>
</dbReference>
<evidence type="ECO:0000313" key="6">
    <source>
        <dbReference type="Proteomes" id="UP000501316"/>
    </source>
</evidence>
<evidence type="ECO:0000313" key="5">
    <source>
        <dbReference type="EMBL" id="QKN24087.1"/>
    </source>
</evidence>
<name>A0A859DPS5_9FIRM</name>
<dbReference type="Proteomes" id="UP000501316">
    <property type="component" value="Chromosome"/>
</dbReference>
<dbReference type="PROSITE" id="PS50987">
    <property type="entry name" value="HTH_ARSR_2"/>
    <property type="match status" value="1"/>
</dbReference>
<evidence type="ECO:0000256" key="1">
    <source>
        <dbReference type="ARBA" id="ARBA00023015"/>
    </source>
</evidence>
<dbReference type="InterPro" id="IPR036390">
    <property type="entry name" value="WH_DNA-bd_sf"/>
</dbReference>
<proteinExistence type="predicted"/>
<dbReference type="PANTHER" id="PTHR33154">
    <property type="entry name" value="TRANSCRIPTIONAL REGULATOR, ARSR FAMILY"/>
    <property type="match status" value="1"/>
</dbReference>
<dbReference type="InterPro" id="IPR011991">
    <property type="entry name" value="ArsR-like_HTH"/>
</dbReference>
<dbReference type="RefSeq" id="WP_174193267.1">
    <property type="nucleotide sequence ID" value="NZ_CP046051.1"/>
</dbReference>
<evidence type="ECO:0000256" key="3">
    <source>
        <dbReference type="ARBA" id="ARBA00023163"/>
    </source>
</evidence>
<dbReference type="GO" id="GO:0003700">
    <property type="term" value="F:DNA-binding transcription factor activity"/>
    <property type="evidence" value="ECO:0007669"/>
    <property type="project" value="InterPro"/>
</dbReference>
<dbReference type="SMART" id="SM00418">
    <property type="entry name" value="HTH_ARSR"/>
    <property type="match status" value="1"/>
</dbReference>
<organism evidence="5 6">
    <name type="scientific">Caproicibacterium lactatifermentans</name>
    <dbReference type="NCBI Taxonomy" id="2666138"/>
    <lineage>
        <taxon>Bacteria</taxon>
        <taxon>Bacillati</taxon>
        <taxon>Bacillota</taxon>
        <taxon>Clostridia</taxon>
        <taxon>Eubacteriales</taxon>
        <taxon>Oscillospiraceae</taxon>
        <taxon>Caproicibacterium</taxon>
    </lineage>
</organism>
<dbReference type="KEGG" id="clf:GJQ69_06100"/>
<evidence type="ECO:0000256" key="2">
    <source>
        <dbReference type="ARBA" id="ARBA00023125"/>
    </source>
</evidence>
<dbReference type="AlphaFoldDB" id="A0A859DPS5"/>
<evidence type="ECO:0000259" key="4">
    <source>
        <dbReference type="PROSITE" id="PS50987"/>
    </source>
</evidence>
<dbReference type="SUPFAM" id="SSF46785">
    <property type="entry name" value="Winged helix' DNA-binding domain"/>
    <property type="match status" value="1"/>
</dbReference>
<sequence>MVEIFRALSEENRLRILSLLLECEMCVCEIEAVLNLSQSNASRHLTALKQCGILDSFKKAQWTYYRINDQFKQENAKLLGYLQDGLKELPTYQADQEAYKKYDSQNLCDCITPQQGLKKL</sequence>
<dbReference type="GO" id="GO:0003677">
    <property type="term" value="F:DNA binding"/>
    <property type="evidence" value="ECO:0007669"/>
    <property type="project" value="UniProtKB-KW"/>
</dbReference>
<gene>
    <name evidence="5" type="ORF">GJQ69_06100</name>
</gene>